<name>A0A0G9MWF7_9SPHN</name>
<dbReference type="EMBL" id="LBHC01000001">
    <property type="protein sequence ID" value="KLE33608.1"/>
    <property type="molecule type" value="Genomic_DNA"/>
</dbReference>
<dbReference type="Pfam" id="PF14412">
    <property type="entry name" value="AHH"/>
    <property type="match status" value="1"/>
</dbReference>
<keyword evidence="2" id="KW-1185">Reference proteome</keyword>
<gene>
    <name evidence="1" type="ORF">AAW01_01860</name>
</gene>
<sequence>MQRHHLLPLQLLRNHALGRMIETIGRERIGIDDFRRNGLLLPATEASAFRTAPPLHRGPHRAYNALVSQRAGQIEADFKRERRKSLDRAASHAIMRLALLQSALRRRLLVSARNRLFLSRKDPFRSELDFAELDAMAEQLWAATAPGD</sequence>
<dbReference type="InterPro" id="IPR032871">
    <property type="entry name" value="AHH_dom_containing"/>
</dbReference>
<dbReference type="OrthoDB" id="7432612at2"/>
<dbReference type="Proteomes" id="UP000053070">
    <property type="component" value="Unassembled WGS sequence"/>
</dbReference>
<comment type="caution">
    <text evidence="1">The sequence shown here is derived from an EMBL/GenBank/DDBJ whole genome shotgun (WGS) entry which is preliminary data.</text>
</comment>
<evidence type="ECO:0000313" key="1">
    <source>
        <dbReference type="EMBL" id="KLE33608.1"/>
    </source>
</evidence>
<dbReference type="AlphaFoldDB" id="A0A0G9MWF7"/>
<evidence type="ECO:0000313" key="2">
    <source>
        <dbReference type="Proteomes" id="UP000053070"/>
    </source>
</evidence>
<organism evidence="1 2">
    <name type="scientific">Aurantiacibacter gangjinensis</name>
    <dbReference type="NCBI Taxonomy" id="502682"/>
    <lineage>
        <taxon>Bacteria</taxon>
        <taxon>Pseudomonadati</taxon>
        <taxon>Pseudomonadota</taxon>
        <taxon>Alphaproteobacteria</taxon>
        <taxon>Sphingomonadales</taxon>
        <taxon>Erythrobacteraceae</taxon>
        <taxon>Aurantiacibacter</taxon>
    </lineage>
</organism>
<protein>
    <submittedName>
        <fullName evidence="1">Uncharacterized protein</fullName>
    </submittedName>
</protein>
<reference evidence="1 2" key="1">
    <citation type="submission" date="2015-04" db="EMBL/GenBank/DDBJ databases">
        <title>The draft genome sequence of Erythrobacr gangjinensis K7-2.</title>
        <authorList>
            <person name="Zhuang L."/>
            <person name="Liu Y."/>
            <person name="Shao Z."/>
        </authorList>
    </citation>
    <scope>NUCLEOTIDE SEQUENCE [LARGE SCALE GENOMIC DNA]</scope>
    <source>
        <strain evidence="1 2">K7-2</strain>
    </source>
</reference>
<proteinExistence type="predicted"/>
<dbReference type="PATRIC" id="fig|502682.8.peg.380"/>
<accession>A0A0G9MWF7</accession>